<gene>
    <name evidence="6" type="ORF">SAMN05444342_3718</name>
    <name evidence="5" type="ORF">ZOD2009_15816</name>
</gene>
<evidence type="ECO:0000313" key="7">
    <source>
        <dbReference type="Proteomes" id="UP000003751"/>
    </source>
</evidence>
<dbReference type="PANTHER" id="PTHR34236">
    <property type="entry name" value="DIMETHYL SULFOXIDE REDUCTASE TRANSCRIPTIONAL ACTIVATOR"/>
    <property type="match status" value="1"/>
</dbReference>
<dbReference type="Pfam" id="PF24278">
    <property type="entry name" value="HVO_0513_N"/>
    <property type="match status" value="1"/>
</dbReference>
<name>E7QWH5_HALPU</name>
<feature type="domain" description="HVO-0513-like N-terminal" evidence="4">
    <location>
        <begin position="24"/>
        <end position="147"/>
    </location>
</feature>
<reference evidence="6" key="2">
    <citation type="submission" date="2016-11" db="EMBL/GenBank/DDBJ databases">
        <authorList>
            <person name="Jaros S."/>
            <person name="Januszkiewicz K."/>
            <person name="Wedrychowicz H."/>
        </authorList>
    </citation>
    <scope>NUCLEOTIDE SEQUENCE [LARGE SCALE GENOMIC DNA]</scope>
    <source>
        <strain evidence="6">DX253</strain>
    </source>
</reference>
<keyword evidence="8" id="KW-1185">Reference proteome</keyword>
<reference evidence="5 7" key="1">
    <citation type="journal article" date="2014" name="ISME J.">
        <title>Trehalose/2-sulfotrehalose biosynthesis and glycine-betaine uptake are widely spread mechanisms for osmoadaptation in the Halobacteriales.</title>
        <authorList>
            <person name="Youssef N.H."/>
            <person name="Savage-Ashlock K.N."/>
            <person name="McCully A.L."/>
            <person name="Luedtke B."/>
            <person name="Shaw E.I."/>
            <person name="Hoff W.D."/>
            <person name="Elshahed M.S."/>
        </authorList>
    </citation>
    <scope>NUCLEOTIDE SEQUENCE [LARGE SCALE GENOMIC DNA]</scope>
    <source>
        <strain evidence="5 7">DX253</strain>
    </source>
</reference>
<dbReference type="OrthoDB" id="194393at2157"/>
<evidence type="ECO:0000313" key="6">
    <source>
        <dbReference type="EMBL" id="SHL38106.1"/>
    </source>
</evidence>
<dbReference type="EMBL" id="FRAN01000006">
    <property type="protein sequence ID" value="SHL38106.1"/>
    <property type="molecule type" value="Genomic_DNA"/>
</dbReference>
<dbReference type="SUPFAM" id="SSF88659">
    <property type="entry name" value="Sigma3 and sigma4 domains of RNA polymerase sigma factors"/>
    <property type="match status" value="1"/>
</dbReference>
<sequence>MRFMTILIDPGGSNLVSVFDSVKNESVTRESLHHFNVLIDGTVVLLYQLRGDLDHARTIFNESSDVFQYDVPDHGDGLVYLHCKLDDPLKSLLSNLQTAEVIIDMPIVFQRDGRLRITFIGEPELLRRVLDGTEELVDTELERTGRYQLESRRLRSLLTDRQREILIVAVEQGYYTVPRQASIREIADDVDLSVATVAEHLQKIEARVLSQVAQ</sequence>
<protein>
    <submittedName>
        <fullName evidence="5 6">DNA binding protein</fullName>
    </submittedName>
</protein>
<dbReference type="eggNOG" id="arCOG02274">
    <property type="taxonomic scope" value="Archaea"/>
</dbReference>
<feature type="domain" description="HTH bat-type" evidence="3">
    <location>
        <begin position="158"/>
        <end position="209"/>
    </location>
</feature>
<keyword evidence="2" id="KW-0804">Transcription</keyword>
<keyword evidence="1" id="KW-0805">Transcription regulation</keyword>
<evidence type="ECO:0000256" key="2">
    <source>
        <dbReference type="ARBA" id="ARBA00023163"/>
    </source>
</evidence>
<dbReference type="Proteomes" id="UP000184203">
    <property type="component" value="Unassembled WGS sequence"/>
</dbReference>
<accession>E7QWH5</accession>
<dbReference type="Gene3D" id="1.10.10.10">
    <property type="entry name" value="Winged helix-like DNA-binding domain superfamily/Winged helix DNA-binding domain"/>
    <property type="match status" value="1"/>
</dbReference>
<dbReference type="Pfam" id="PF04967">
    <property type="entry name" value="HTH_10"/>
    <property type="match status" value="1"/>
</dbReference>
<dbReference type="InterPro" id="IPR013324">
    <property type="entry name" value="RNA_pol_sigma_r3/r4-like"/>
</dbReference>
<evidence type="ECO:0000313" key="8">
    <source>
        <dbReference type="Proteomes" id="UP000184203"/>
    </source>
</evidence>
<dbReference type="AlphaFoldDB" id="E7QWH5"/>
<dbReference type="EMBL" id="AEMG01000018">
    <property type="protein sequence ID" value="EFW91071.1"/>
    <property type="molecule type" value="Genomic_DNA"/>
</dbReference>
<reference evidence="8" key="3">
    <citation type="submission" date="2016-11" db="EMBL/GenBank/DDBJ databases">
        <authorList>
            <person name="Varghese N."/>
            <person name="Submissions S."/>
        </authorList>
    </citation>
    <scope>NUCLEOTIDE SEQUENCE [LARGE SCALE GENOMIC DNA]</scope>
    <source>
        <strain evidence="8">DX253</strain>
    </source>
</reference>
<dbReference type="PANTHER" id="PTHR34236:SF1">
    <property type="entry name" value="DIMETHYL SULFOXIDE REDUCTASE TRANSCRIPTIONAL ACTIVATOR"/>
    <property type="match status" value="1"/>
</dbReference>
<dbReference type="InterPro" id="IPR056493">
    <property type="entry name" value="HVO_0513_N"/>
</dbReference>
<evidence type="ECO:0000313" key="5">
    <source>
        <dbReference type="EMBL" id="EFW91071.1"/>
    </source>
</evidence>
<dbReference type="InterPro" id="IPR036388">
    <property type="entry name" value="WH-like_DNA-bd_sf"/>
</dbReference>
<evidence type="ECO:0000256" key="1">
    <source>
        <dbReference type="ARBA" id="ARBA00023015"/>
    </source>
</evidence>
<dbReference type="Proteomes" id="UP000003751">
    <property type="component" value="Unassembled WGS sequence"/>
</dbReference>
<proteinExistence type="predicted"/>
<organism evidence="5 7">
    <name type="scientific">Haladaptatus paucihalophilus DX253</name>
    <dbReference type="NCBI Taxonomy" id="797209"/>
    <lineage>
        <taxon>Archaea</taxon>
        <taxon>Methanobacteriati</taxon>
        <taxon>Methanobacteriota</taxon>
        <taxon>Stenosarchaea group</taxon>
        <taxon>Halobacteria</taxon>
        <taxon>Halobacteriales</taxon>
        <taxon>Haladaptataceae</taxon>
        <taxon>Haladaptatus</taxon>
    </lineage>
</organism>
<evidence type="ECO:0000259" key="4">
    <source>
        <dbReference type="Pfam" id="PF24278"/>
    </source>
</evidence>
<evidence type="ECO:0000259" key="3">
    <source>
        <dbReference type="Pfam" id="PF04967"/>
    </source>
</evidence>
<dbReference type="InterPro" id="IPR007050">
    <property type="entry name" value="HTH_bacterioopsin"/>
</dbReference>